<dbReference type="GO" id="GO:0008270">
    <property type="term" value="F:zinc ion binding"/>
    <property type="evidence" value="ECO:0007669"/>
    <property type="project" value="UniProtKB-KW"/>
</dbReference>
<dbReference type="GO" id="GO:0016567">
    <property type="term" value="P:protein ubiquitination"/>
    <property type="evidence" value="ECO:0007669"/>
    <property type="project" value="TreeGrafter"/>
</dbReference>
<dbReference type="InterPro" id="IPR013083">
    <property type="entry name" value="Znf_RING/FYVE/PHD"/>
</dbReference>
<evidence type="ECO:0000256" key="4">
    <source>
        <dbReference type="PROSITE-ProRule" id="PRU00175"/>
    </source>
</evidence>
<keyword evidence="2 4" id="KW-0863">Zinc-finger</keyword>
<evidence type="ECO:0000256" key="3">
    <source>
        <dbReference type="ARBA" id="ARBA00022833"/>
    </source>
</evidence>
<name>A0AAD7T930_9TELE</name>
<dbReference type="InterPro" id="IPR027370">
    <property type="entry name" value="Znf-RING_euk"/>
</dbReference>
<dbReference type="InterPro" id="IPR001841">
    <property type="entry name" value="Znf_RING"/>
</dbReference>
<protein>
    <recommendedName>
        <fullName evidence="5">RING-type domain-containing protein</fullName>
    </recommendedName>
</protein>
<evidence type="ECO:0000313" key="7">
    <source>
        <dbReference type="Proteomes" id="UP001221898"/>
    </source>
</evidence>
<evidence type="ECO:0000256" key="2">
    <source>
        <dbReference type="ARBA" id="ARBA00022771"/>
    </source>
</evidence>
<dbReference type="PANTHER" id="PTHR22791:SF14">
    <property type="entry name" value="RING FINGER PROTEIN 227"/>
    <property type="match status" value="1"/>
</dbReference>
<gene>
    <name evidence="6" type="ORF">AAFF_G00325080</name>
</gene>
<dbReference type="PANTHER" id="PTHR22791">
    <property type="entry name" value="RING-TYPE DOMAIN-CONTAINING PROTEIN"/>
    <property type="match status" value="1"/>
</dbReference>
<keyword evidence="1" id="KW-0479">Metal-binding</keyword>
<keyword evidence="7" id="KW-1185">Reference proteome</keyword>
<reference evidence="6" key="1">
    <citation type="journal article" date="2023" name="Science">
        <title>Genome structures resolve the early diversification of teleost fishes.</title>
        <authorList>
            <person name="Parey E."/>
            <person name="Louis A."/>
            <person name="Montfort J."/>
            <person name="Bouchez O."/>
            <person name="Roques C."/>
            <person name="Iampietro C."/>
            <person name="Lluch J."/>
            <person name="Castinel A."/>
            <person name="Donnadieu C."/>
            <person name="Desvignes T."/>
            <person name="Floi Bucao C."/>
            <person name="Jouanno E."/>
            <person name="Wen M."/>
            <person name="Mejri S."/>
            <person name="Dirks R."/>
            <person name="Jansen H."/>
            <person name="Henkel C."/>
            <person name="Chen W.J."/>
            <person name="Zahm M."/>
            <person name="Cabau C."/>
            <person name="Klopp C."/>
            <person name="Thompson A.W."/>
            <person name="Robinson-Rechavi M."/>
            <person name="Braasch I."/>
            <person name="Lecointre G."/>
            <person name="Bobe J."/>
            <person name="Postlethwait J.H."/>
            <person name="Berthelot C."/>
            <person name="Roest Crollius H."/>
            <person name="Guiguen Y."/>
        </authorList>
    </citation>
    <scope>NUCLEOTIDE SEQUENCE</scope>
    <source>
        <strain evidence="6">NC1722</strain>
    </source>
</reference>
<dbReference type="Pfam" id="PF13445">
    <property type="entry name" value="zf-RING_UBOX"/>
    <property type="match status" value="1"/>
</dbReference>
<dbReference type="InterPro" id="IPR051435">
    <property type="entry name" value="RING_finger_E3_ubiq-ligases"/>
</dbReference>
<evidence type="ECO:0000256" key="1">
    <source>
        <dbReference type="ARBA" id="ARBA00022723"/>
    </source>
</evidence>
<evidence type="ECO:0000313" key="6">
    <source>
        <dbReference type="EMBL" id="KAJ8416630.1"/>
    </source>
</evidence>
<dbReference type="SUPFAM" id="SSF57850">
    <property type="entry name" value="RING/U-box"/>
    <property type="match status" value="1"/>
</dbReference>
<dbReference type="GO" id="GO:0061630">
    <property type="term" value="F:ubiquitin protein ligase activity"/>
    <property type="evidence" value="ECO:0007669"/>
    <property type="project" value="TreeGrafter"/>
</dbReference>
<dbReference type="InterPro" id="IPR017907">
    <property type="entry name" value="Znf_RING_CS"/>
</dbReference>
<dbReference type="SMART" id="SM00184">
    <property type="entry name" value="RING"/>
    <property type="match status" value="1"/>
</dbReference>
<dbReference type="Gene3D" id="3.30.40.10">
    <property type="entry name" value="Zinc/RING finger domain, C3HC4 (zinc finger)"/>
    <property type="match status" value="1"/>
</dbReference>
<dbReference type="PROSITE" id="PS50089">
    <property type="entry name" value="ZF_RING_2"/>
    <property type="match status" value="1"/>
</dbReference>
<dbReference type="EMBL" id="JAINUG010000005">
    <property type="protein sequence ID" value="KAJ8416630.1"/>
    <property type="molecule type" value="Genomic_DNA"/>
</dbReference>
<evidence type="ECO:0000259" key="5">
    <source>
        <dbReference type="PROSITE" id="PS50089"/>
    </source>
</evidence>
<proteinExistence type="predicted"/>
<dbReference type="PROSITE" id="PS00518">
    <property type="entry name" value="ZF_RING_1"/>
    <property type="match status" value="1"/>
</dbReference>
<dbReference type="Proteomes" id="UP001221898">
    <property type="component" value="Unassembled WGS sequence"/>
</dbReference>
<feature type="domain" description="RING-type" evidence="5">
    <location>
        <begin position="40"/>
        <end position="95"/>
    </location>
</feature>
<sequence>MVGYIIQRSAVSTIEKCVAVYKGGFKAKKRVKKMCSELECGICYSVYNMGRRCPRELRCGHTFCEICLVTLSQPPASEGAGVLGCLVEIVCPLCRSSSVLGAEGVRHALRVDEEVLGRILASGVLEMCSADDGVSDDEDNGEGGEKNYVENTCPVVEGDTAPRSRKGKLWRSVKRFCGRLIGDSSHNFRRRVNQCMTEADMRDLALMSCYMM</sequence>
<accession>A0AAD7T930</accession>
<dbReference type="AlphaFoldDB" id="A0AAD7T930"/>
<comment type="caution">
    <text evidence="6">The sequence shown here is derived from an EMBL/GenBank/DDBJ whole genome shotgun (WGS) entry which is preliminary data.</text>
</comment>
<keyword evidence="3" id="KW-0862">Zinc</keyword>
<organism evidence="6 7">
    <name type="scientific">Aldrovandia affinis</name>
    <dbReference type="NCBI Taxonomy" id="143900"/>
    <lineage>
        <taxon>Eukaryota</taxon>
        <taxon>Metazoa</taxon>
        <taxon>Chordata</taxon>
        <taxon>Craniata</taxon>
        <taxon>Vertebrata</taxon>
        <taxon>Euteleostomi</taxon>
        <taxon>Actinopterygii</taxon>
        <taxon>Neopterygii</taxon>
        <taxon>Teleostei</taxon>
        <taxon>Notacanthiformes</taxon>
        <taxon>Halosauridae</taxon>
        <taxon>Aldrovandia</taxon>
    </lineage>
</organism>